<evidence type="ECO:0000256" key="2">
    <source>
        <dbReference type="ARBA" id="ARBA00010790"/>
    </source>
</evidence>
<keyword evidence="4 5" id="KW-0274">FAD</keyword>
<dbReference type="InterPro" id="IPR000172">
    <property type="entry name" value="GMC_OxRdtase_N"/>
</dbReference>
<dbReference type="PIRSF" id="PIRSF000137">
    <property type="entry name" value="Alcohol_oxidase"/>
    <property type="match status" value="1"/>
</dbReference>
<protein>
    <submittedName>
        <fullName evidence="9">GMC family oxidoreductase</fullName>
    </submittedName>
</protein>
<evidence type="ECO:0000259" key="8">
    <source>
        <dbReference type="PROSITE" id="PS00624"/>
    </source>
</evidence>
<dbReference type="Gene3D" id="3.50.50.60">
    <property type="entry name" value="FAD/NAD(P)-binding domain"/>
    <property type="match status" value="1"/>
</dbReference>
<dbReference type="SUPFAM" id="SSF51905">
    <property type="entry name" value="FAD/NAD(P)-binding domain"/>
    <property type="match status" value="1"/>
</dbReference>
<comment type="similarity">
    <text evidence="2 5">Belongs to the GMC oxidoreductase family.</text>
</comment>
<reference evidence="10" key="1">
    <citation type="journal article" date="2019" name="Int. J. Syst. Evol. Microbiol.">
        <title>The Global Catalogue of Microorganisms (GCM) 10K type strain sequencing project: providing services to taxonomists for standard genome sequencing and annotation.</title>
        <authorList>
            <consortium name="The Broad Institute Genomics Platform"/>
            <consortium name="The Broad Institute Genome Sequencing Center for Infectious Disease"/>
            <person name="Wu L."/>
            <person name="Ma J."/>
        </authorList>
    </citation>
    <scope>NUCLEOTIDE SEQUENCE [LARGE SCALE GENOMIC DNA]</scope>
    <source>
        <strain evidence="10">CGMCC 4.7676</strain>
    </source>
</reference>
<name>A0ABV7PDR3_9PSEU</name>
<dbReference type="InterPro" id="IPR007867">
    <property type="entry name" value="GMC_OxRtase_C"/>
</dbReference>
<evidence type="ECO:0000256" key="6">
    <source>
        <dbReference type="SAM" id="MobiDB-lite"/>
    </source>
</evidence>
<evidence type="ECO:0000256" key="4">
    <source>
        <dbReference type="ARBA" id="ARBA00022827"/>
    </source>
</evidence>
<evidence type="ECO:0000313" key="9">
    <source>
        <dbReference type="EMBL" id="MFC3456149.1"/>
    </source>
</evidence>
<comment type="cofactor">
    <cofactor evidence="1">
        <name>FAD</name>
        <dbReference type="ChEBI" id="CHEBI:57692"/>
    </cofactor>
</comment>
<organism evidence="9 10">
    <name type="scientific">Amycolatopsis speibonae</name>
    <dbReference type="NCBI Taxonomy" id="1450224"/>
    <lineage>
        <taxon>Bacteria</taxon>
        <taxon>Bacillati</taxon>
        <taxon>Actinomycetota</taxon>
        <taxon>Actinomycetes</taxon>
        <taxon>Pseudonocardiales</taxon>
        <taxon>Pseudonocardiaceae</taxon>
        <taxon>Amycolatopsis</taxon>
    </lineage>
</organism>
<dbReference type="EMBL" id="JBHRWK010000143">
    <property type="protein sequence ID" value="MFC3456149.1"/>
    <property type="molecule type" value="Genomic_DNA"/>
</dbReference>
<keyword evidence="3 5" id="KW-0285">Flavoprotein</keyword>
<dbReference type="InterPro" id="IPR012132">
    <property type="entry name" value="GMC_OxRdtase"/>
</dbReference>
<sequence>MEDSYDYIVVGAGSAGCALAARLAMGSPDRVALIEAGGPDDHPAIKIPIAFPTLFGGENDWDYRTTPQPGLADRVIRCPRGRVLGGSSSLNANVWTRGHQADFDGWAAKGWSYAEVEPYFRRAERRSGGDASGIYGLDGPLHVEDVRGESEATGAFLRACAELGLPAATDVNAADSTGYARMPTAQRRGERWSSADGYLRSLVHPNLDVLTRLRTLRITLSDGRATGVEVLDEGGVRRTIIARREVVVSAGAVNTPHLLMLSGIGPADHLAEHGIDCVHPLPGVGSGLQDHLFTPLIVHCPRPVTLASASEAAALDAYEKDRRGPLTSNVAEAAYFTASDPASPGPDLEISFLPCAFVDHGVDPPPEHALTIAVVLLQPKSTGRIRLRSPDPLESPEIDPGYLSDPGGDDFRRLTYGMKIARRMFGTAALMPYIGKPWYPDLDLGDSGSVEDHVRRRSDTVYHLAGTCRMGTDDDSVVDPELRVHGVAGLRVVDASVMPRITRGHTHAPTVMIAERAADLLRGT</sequence>
<dbReference type="PANTHER" id="PTHR11552">
    <property type="entry name" value="GLUCOSE-METHANOL-CHOLINE GMC OXIDOREDUCTASE"/>
    <property type="match status" value="1"/>
</dbReference>
<keyword evidence="10" id="KW-1185">Reference proteome</keyword>
<dbReference type="PROSITE" id="PS00623">
    <property type="entry name" value="GMC_OXRED_1"/>
    <property type="match status" value="1"/>
</dbReference>
<comment type="caution">
    <text evidence="9">The sequence shown here is derived from an EMBL/GenBank/DDBJ whole genome shotgun (WGS) entry which is preliminary data.</text>
</comment>
<dbReference type="PROSITE" id="PS00624">
    <property type="entry name" value="GMC_OXRED_2"/>
    <property type="match status" value="1"/>
</dbReference>
<evidence type="ECO:0000256" key="1">
    <source>
        <dbReference type="ARBA" id="ARBA00001974"/>
    </source>
</evidence>
<dbReference type="PANTHER" id="PTHR11552:SF147">
    <property type="entry name" value="CHOLINE DEHYDROGENASE, MITOCHONDRIAL"/>
    <property type="match status" value="1"/>
</dbReference>
<dbReference type="Proteomes" id="UP001595645">
    <property type="component" value="Unassembled WGS sequence"/>
</dbReference>
<dbReference type="SUPFAM" id="SSF54373">
    <property type="entry name" value="FAD-linked reductases, C-terminal domain"/>
    <property type="match status" value="1"/>
</dbReference>
<feature type="domain" description="Glucose-methanol-choline oxidoreductase N-terminal" evidence="8">
    <location>
        <begin position="251"/>
        <end position="265"/>
    </location>
</feature>
<evidence type="ECO:0000259" key="7">
    <source>
        <dbReference type="PROSITE" id="PS00623"/>
    </source>
</evidence>
<gene>
    <name evidence="9" type="ORF">ACFOSH_42560</name>
</gene>
<proteinExistence type="inferred from homology"/>
<dbReference type="Pfam" id="PF00732">
    <property type="entry name" value="GMC_oxred_N"/>
    <property type="match status" value="1"/>
</dbReference>
<evidence type="ECO:0000256" key="5">
    <source>
        <dbReference type="RuleBase" id="RU003968"/>
    </source>
</evidence>
<dbReference type="InterPro" id="IPR036188">
    <property type="entry name" value="FAD/NAD-bd_sf"/>
</dbReference>
<feature type="domain" description="Glucose-methanol-choline oxidoreductase N-terminal" evidence="7">
    <location>
        <begin position="81"/>
        <end position="104"/>
    </location>
</feature>
<dbReference type="Gene3D" id="3.30.560.10">
    <property type="entry name" value="Glucose Oxidase, domain 3"/>
    <property type="match status" value="1"/>
</dbReference>
<evidence type="ECO:0000256" key="3">
    <source>
        <dbReference type="ARBA" id="ARBA00022630"/>
    </source>
</evidence>
<dbReference type="RefSeq" id="WP_378247250.1">
    <property type="nucleotide sequence ID" value="NZ_JBHRWK010000143.1"/>
</dbReference>
<dbReference type="Pfam" id="PF05199">
    <property type="entry name" value="GMC_oxred_C"/>
    <property type="match status" value="1"/>
</dbReference>
<evidence type="ECO:0000313" key="10">
    <source>
        <dbReference type="Proteomes" id="UP001595645"/>
    </source>
</evidence>
<feature type="region of interest" description="Disordered" evidence="6">
    <location>
        <begin position="386"/>
        <end position="406"/>
    </location>
</feature>
<accession>A0ABV7PDR3</accession>